<dbReference type="PANTHER" id="PTHR43297">
    <property type="entry name" value="OLIGOPEPTIDE TRANSPORT ATP-BINDING PROTEIN APPD"/>
    <property type="match status" value="1"/>
</dbReference>
<name>A0A6L3X667_9ENTR</name>
<dbReference type="AlphaFoldDB" id="A0A6L3X667"/>
<evidence type="ECO:0000313" key="8">
    <source>
        <dbReference type="Proteomes" id="UP000476281"/>
    </source>
</evidence>
<feature type="domain" description="ABC transporter" evidence="6">
    <location>
        <begin position="25"/>
        <end position="58"/>
    </location>
</feature>
<comment type="caution">
    <text evidence="7">The sequence shown here is derived from an EMBL/GenBank/DDBJ whole genome shotgun (WGS) entry which is preliminary data.</text>
</comment>
<dbReference type="GO" id="GO:0016020">
    <property type="term" value="C:membrane"/>
    <property type="evidence" value="ECO:0007669"/>
    <property type="project" value="UniProtKB-SubCell"/>
</dbReference>
<keyword evidence="4" id="KW-1003">Cell membrane</keyword>
<comment type="similarity">
    <text evidence="2">Belongs to the ABC transporter superfamily.</text>
</comment>
<evidence type="ECO:0000259" key="6">
    <source>
        <dbReference type="Pfam" id="PF00005"/>
    </source>
</evidence>
<dbReference type="SUPFAM" id="SSF52540">
    <property type="entry name" value="P-loop containing nucleoside triphosphate hydrolases"/>
    <property type="match status" value="1"/>
</dbReference>
<comment type="subcellular location">
    <subcellularLocation>
        <location evidence="1">Membrane</location>
    </subcellularLocation>
</comment>
<evidence type="ECO:0000256" key="1">
    <source>
        <dbReference type="ARBA" id="ARBA00004370"/>
    </source>
</evidence>
<evidence type="ECO:0000256" key="5">
    <source>
        <dbReference type="ARBA" id="ARBA00023136"/>
    </source>
</evidence>
<dbReference type="PANTHER" id="PTHR43297:SF7">
    <property type="entry name" value="D,D-DIPEPTIDE TRANSPORT ATP-BINDING PROTEIN DDPD-RELATED"/>
    <property type="match status" value="1"/>
</dbReference>
<organism evidence="7 8">
    <name type="scientific">Enterobacter hormaechei</name>
    <dbReference type="NCBI Taxonomy" id="158836"/>
    <lineage>
        <taxon>Bacteria</taxon>
        <taxon>Pseudomonadati</taxon>
        <taxon>Pseudomonadota</taxon>
        <taxon>Gammaproteobacteria</taxon>
        <taxon>Enterobacterales</taxon>
        <taxon>Enterobacteriaceae</taxon>
        <taxon>Enterobacter</taxon>
        <taxon>Enterobacter cloacae complex</taxon>
    </lineage>
</organism>
<gene>
    <name evidence="7" type="ORF">F9C29_34290</name>
</gene>
<evidence type="ECO:0000256" key="2">
    <source>
        <dbReference type="ARBA" id="ARBA00005417"/>
    </source>
</evidence>
<sequence>MSDSVLSIEDLHLSFPIFRGAVHALNHVLLEIGRGEIVGVVGESGSGKSVTAMLAMRLLPGGSYP</sequence>
<evidence type="ECO:0000256" key="4">
    <source>
        <dbReference type="ARBA" id="ARBA00022475"/>
    </source>
</evidence>
<dbReference type="GO" id="GO:0016887">
    <property type="term" value="F:ATP hydrolysis activity"/>
    <property type="evidence" value="ECO:0007669"/>
    <property type="project" value="InterPro"/>
</dbReference>
<accession>A0A6L3X667</accession>
<evidence type="ECO:0000313" key="7">
    <source>
        <dbReference type="EMBL" id="KAB2430660.1"/>
    </source>
</evidence>
<dbReference type="InterPro" id="IPR050388">
    <property type="entry name" value="ABC_Ni/Peptide_Import"/>
</dbReference>
<keyword evidence="5" id="KW-0472">Membrane</keyword>
<keyword evidence="3" id="KW-0813">Transport</keyword>
<reference evidence="7 8" key="1">
    <citation type="submission" date="2019-09" db="EMBL/GenBank/DDBJ databases">
        <title>Reversal of blaTEM antimicrobial resistance by CRISPR-Cas9 in clinical E. coli and other Enterobacteriaceae strains.</title>
        <authorList>
            <person name="Tagliaferri T."/>
            <person name="Guimaraes N."/>
            <person name="Pereira M."/>
            <person name="Felicori L."/>
            <person name="Horz H.-P."/>
            <person name="Santos S."/>
            <person name="Mendes T."/>
        </authorList>
    </citation>
    <scope>NUCLEOTIDE SEQUENCE [LARGE SCALE GENOMIC DNA]</scope>
    <source>
        <strain evidence="7 8">E2_blaTEM_MG</strain>
    </source>
</reference>
<keyword evidence="7" id="KW-0067">ATP-binding</keyword>
<dbReference type="Proteomes" id="UP000476281">
    <property type="component" value="Unassembled WGS sequence"/>
</dbReference>
<dbReference type="Gene3D" id="3.40.50.300">
    <property type="entry name" value="P-loop containing nucleotide triphosphate hydrolases"/>
    <property type="match status" value="1"/>
</dbReference>
<evidence type="ECO:0000256" key="3">
    <source>
        <dbReference type="ARBA" id="ARBA00022448"/>
    </source>
</evidence>
<protein>
    <submittedName>
        <fullName evidence="7">ATP-binding cassette domain-containing protein</fullName>
    </submittedName>
</protein>
<dbReference type="EMBL" id="WBSZ01002585">
    <property type="protein sequence ID" value="KAB2430660.1"/>
    <property type="molecule type" value="Genomic_DNA"/>
</dbReference>
<dbReference type="InterPro" id="IPR027417">
    <property type="entry name" value="P-loop_NTPase"/>
</dbReference>
<dbReference type="GO" id="GO:0005524">
    <property type="term" value="F:ATP binding"/>
    <property type="evidence" value="ECO:0007669"/>
    <property type="project" value="UniProtKB-KW"/>
</dbReference>
<dbReference type="InterPro" id="IPR003439">
    <property type="entry name" value="ABC_transporter-like_ATP-bd"/>
</dbReference>
<feature type="non-terminal residue" evidence="7">
    <location>
        <position position="65"/>
    </location>
</feature>
<proteinExistence type="inferred from homology"/>
<keyword evidence="7" id="KW-0547">Nucleotide-binding</keyword>
<dbReference type="Pfam" id="PF00005">
    <property type="entry name" value="ABC_tran"/>
    <property type="match status" value="1"/>
</dbReference>